<dbReference type="Pfam" id="PF01381">
    <property type="entry name" value="HTH_3"/>
    <property type="match status" value="1"/>
</dbReference>
<dbReference type="Gene3D" id="1.10.260.40">
    <property type="entry name" value="lambda repressor-like DNA-binding domains"/>
    <property type="match status" value="1"/>
</dbReference>
<dbReference type="CDD" id="cd00093">
    <property type="entry name" value="HTH_XRE"/>
    <property type="match status" value="1"/>
</dbReference>
<keyword evidence="5" id="KW-1185">Reference proteome</keyword>
<sequence length="127" mass="14652">MLNGNKLKEIRESSNMSQKETAEKLNISASTLSHYERGSRVPSYDLLYAFSKLFNISIEELVSFVYTPSVNEDLDEYLKPHPSNADFVILEADKMRALPLTELLKIREYAEMLYERNAKKGKLDKKT</sequence>
<comment type="caution">
    <text evidence="4">The sequence shown here is derived from an EMBL/GenBank/DDBJ whole genome shotgun (WGS) entry which is preliminary data.</text>
</comment>
<dbReference type="PANTHER" id="PTHR46558:SF4">
    <property type="entry name" value="DNA-BIDING PHAGE PROTEIN"/>
    <property type="match status" value="1"/>
</dbReference>
<evidence type="ECO:0000259" key="3">
    <source>
        <dbReference type="PROSITE" id="PS50943"/>
    </source>
</evidence>
<protein>
    <submittedName>
        <fullName evidence="4">Helix-turn-helix transcriptional regulator</fullName>
    </submittedName>
</protein>
<feature type="domain" description="HTH cro/C1-type" evidence="3">
    <location>
        <begin position="7"/>
        <end position="61"/>
    </location>
</feature>
<dbReference type="InterPro" id="IPR001387">
    <property type="entry name" value="Cro/C1-type_HTH"/>
</dbReference>
<dbReference type="PANTHER" id="PTHR46558">
    <property type="entry name" value="TRACRIPTIONAL REGULATORY PROTEIN-RELATED-RELATED"/>
    <property type="match status" value="1"/>
</dbReference>
<feature type="compositionally biased region" description="Basic and acidic residues" evidence="2">
    <location>
        <begin position="1"/>
        <end position="12"/>
    </location>
</feature>
<evidence type="ECO:0000313" key="5">
    <source>
        <dbReference type="Proteomes" id="UP001158045"/>
    </source>
</evidence>
<name>A0ABT6NDY3_9FIRM</name>
<dbReference type="SMART" id="SM00530">
    <property type="entry name" value="HTH_XRE"/>
    <property type="match status" value="1"/>
</dbReference>
<evidence type="ECO:0000256" key="2">
    <source>
        <dbReference type="SAM" id="MobiDB-lite"/>
    </source>
</evidence>
<accession>A0ABT6NDY3</accession>
<feature type="region of interest" description="Disordered" evidence="2">
    <location>
        <begin position="1"/>
        <end position="20"/>
    </location>
</feature>
<dbReference type="RefSeq" id="WP_281094462.1">
    <property type="nucleotide sequence ID" value="NZ_JARYZI010000006.1"/>
</dbReference>
<gene>
    <name evidence="4" type="ORF">QE109_10665</name>
</gene>
<dbReference type="EMBL" id="JARYZI010000006">
    <property type="protein sequence ID" value="MDH8678612.1"/>
    <property type="molecule type" value="Genomic_DNA"/>
</dbReference>
<dbReference type="PROSITE" id="PS50943">
    <property type="entry name" value="HTH_CROC1"/>
    <property type="match status" value="1"/>
</dbReference>
<organism evidence="4 5">
    <name type="scientific">Fusibacter bizertensis</name>
    <dbReference type="NCBI Taxonomy" id="1488331"/>
    <lineage>
        <taxon>Bacteria</taxon>
        <taxon>Bacillati</taxon>
        <taxon>Bacillota</taxon>
        <taxon>Clostridia</taxon>
        <taxon>Eubacteriales</taxon>
        <taxon>Eubacteriales Family XII. Incertae Sedis</taxon>
        <taxon>Fusibacter</taxon>
    </lineage>
</organism>
<dbReference type="Proteomes" id="UP001158045">
    <property type="component" value="Unassembled WGS sequence"/>
</dbReference>
<proteinExistence type="predicted"/>
<evidence type="ECO:0000313" key="4">
    <source>
        <dbReference type="EMBL" id="MDH8678612.1"/>
    </source>
</evidence>
<evidence type="ECO:0000256" key="1">
    <source>
        <dbReference type="ARBA" id="ARBA00023125"/>
    </source>
</evidence>
<dbReference type="InterPro" id="IPR010982">
    <property type="entry name" value="Lambda_DNA-bd_dom_sf"/>
</dbReference>
<keyword evidence="1" id="KW-0238">DNA-binding</keyword>
<reference evidence="4 5" key="1">
    <citation type="submission" date="2023-04" db="EMBL/GenBank/DDBJ databases">
        <title>Fusibacter bizertensis strain WBS, isolated from littoral bottom sediments of the Arctic seas - biochemical and genomic analysis.</title>
        <authorList>
            <person name="Brioukhanov A.L."/>
        </authorList>
    </citation>
    <scope>NUCLEOTIDE SEQUENCE [LARGE SCALE GENOMIC DNA]</scope>
    <source>
        <strain evidence="4 5">WBS</strain>
    </source>
</reference>
<dbReference type="SUPFAM" id="SSF47413">
    <property type="entry name" value="lambda repressor-like DNA-binding domains"/>
    <property type="match status" value="1"/>
</dbReference>